<accession>A0A7Y8GY09</accession>
<evidence type="ECO:0000313" key="2">
    <source>
        <dbReference type="Proteomes" id="UP000545507"/>
    </source>
</evidence>
<dbReference type="AlphaFoldDB" id="A0A7Y8GY09"/>
<dbReference type="EMBL" id="VYGV01000011">
    <property type="protein sequence ID" value="NWF46112.1"/>
    <property type="molecule type" value="Genomic_DNA"/>
</dbReference>
<dbReference type="RefSeq" id="WP_177136019.1">
    <property type="nucleotide sequence ID" value="NZ_VYGV01000011.1"/>
</dbReference>
<organism evidence="1 2">
    <name type="scientific">Hydrogenophaga aromaticivorans</name>
    <dbReference type="NCBI Taxonomy" id="2610898"/>
    <lineage>
        <taxon>Bacteria</taxon>
        <taxon>Pseudomonadati</taxon>
        <taxon>Pseudomonadota</taxon>
        <taxon>Betaproteobacteria</taxon>
        <taxon>Burkholderiales</taxon>
        <taxon>Comamonadaceae</taxon>
        <taxon>Hydrogenophaga</taxon>
    </lineage>
</organism>
<reference evidence="1 2" key="1">
    <citation type="submission" date="2019-09" db="EMBL/GenBank/DDBJ databases">
        <title>Hydrogenophaga aromatica sp. nov., isolated from a para-xylene-degrading enrichment culture.</title>
        <authorList>
            <person name="Tancsics A."/>
            <person name="Banerjee S."/>
        </authorList>
    </citation>
    <scope>NUCLEOTIDE SEQUENCE [LARGE SCALE GENOMIC DNA]</scope>
    <source>
        <strain evidence="1 2">D2P1</strain>
    </source>
</reference>
<keyword evidence="2" id="KW-1185">Reference proteome</keyword>
<gene>
    <name evidence="1" type="ORF">F3K02_12740</name>
</gene>
<protein>
    <submittedName>
        <fullName evidence="1">Uncharacterized protein</fullName>
    </submittedName>
</protein>
<sequence length="126" mass="13690">MFETLRLSRIGASGLHLEPTQGSEANKVCGPLVSPVPLPLGEVSVTALDHLDGLPRDIDSDQLQITVYGPKQDVLLVRTAKGRAGLNDLYEDVVGYRPDDDDVLDSHSLLCLVVETIYRDTCGDMN</sequence>
<comment type="caution">
    <text evidence="1">The sequence shown here is derived from an EMBL/GenBank/DDBJ whole genome shotgun (WGS) entry which is preliminary data.</text>
</comment>
<name>A0A7Y8GY09_9BURK</name>
<evidence type="ECO:0000313" key="1">
    <source>
        <dbReference type="EMBL" id="NWF46112.1"/>
    </source>
</evidence>
<dbReference type="Proteomes" id="UP000545507">
    <property type="component" value="Unassembled WGS sequence"/>
</dbReference>
<proteinExistence type="predicted"/>